<dbReference type="Proteomes" id="UP000186914">
    <property type="component" value="Unassembled WGS sequence"/>
</dbReference>
<dbReference type="GO" id="GO:0016020">
    <property type="term" value="C:membrane"/>
    <property type="evidence" value="ECO:0007669"/>
    <property type="project" value="UniProtKB-SubCell"/>
</dbReference>
<feature type="transmembrane region" description="Helical" evidence="5">
    <location>
        <begin position="189"/>
        <end position="207"/>
    </location>
</feature>
<feature type="transmembrane region" description="Helical" evidence="5">
    <location>
        <begin position="252"/>
        <end position="270"/>
    </location>
</feature>
<feature type="transmembrane region" description="Helical" evidence="5">
    <location>
        <begin position="74"/>
        <end position="93"/>
    </location>
</feature>
<dbReference type="InterPro" id="IPR037185">
    <property type="entry name" value="EmrE-like"/>
</dbReference>
<evidence type="ECO:0000256" key="1">
    <source>
        <dbReference type="ARBA" id="ARBA00004141"/>
    </source>
</evidence>
<evidence type="ECO:0000256" key="4">
    <source>
        <dbReference type="ARBA" id="ARBA00023136"/>
    </source>
</evidence>
<dbReference type="EMBL" id="FTNO01000001">
    <property type="protein sequence ID" value="SIQ95706.1"/>
    <property type="molecule type" value="Genomic_DNA"/>
</dbReference>
<evidence type="ECO:0000256" key="2">
    <source>
        <dbReference type="ARBA" id="ARBA00022692"/>
    </source>
</evidence>
<protein>
    <submittedName>
        <fullName evidence="7">Permease of the drug/metabolite transporter (DMT) superfamily</fullName>
    </submittedName>
</protein>
<feature type="transmembrane region" description="Helical" evidence="5">
    <location>
        <begin position="276"/>
        <end position="295"/>
    </location>
</feature>
<proteinExistence type="predicted"/>
<dbReference type="Gene3D" id="1.10.3730.20">
    <property type="match status" value="1"/>
</dbReference>
<evidence type="ECO:0000256" key="5">
    <source>
        <dbReference type="SAM" id="Phobius"/>
    </source>
</evidence>
<dbReference type="RefSeq" id="WP_245799895.1">
    <property type="nucleotide sequence ID" value="NZ_FTNO01000001.1"/>
</dbReference>
<feature type="domain" description="EamA" evidence="6">
    <location>
        <begin position="11"/>
        <end position="146"/>
    </location>
</feature>
<keyword evidence="2 5" id="KW-0812">Transmembrane</keyword>
<dbReference type="InterPro" id="IPR000620">
    <property type="entry name" value="EamA_dom"/>
</dbReference>
<sequence length="329" mass="35183">MNLSRYRNSVLFVLLSVIWGSSFVAIEAGLRSFPPVLFAALRYDVASVVMLVVVAGLGIRRESYQWRPASRTDWLYVAIGGVFLFGFYLALVFTGQQYVTSGVSAVVLSLKPVVTPLFAVTLLPNERFGRFQIAGVLVALLGVVVVANPTSLGGGTVGVGLLFVAALVFAIASVLTQKIQTTLPVLTQQTWMMVVGALFLHATSAAIRGVPSVSPSPTALVSLAYLAFVASIVGYFVYFDLLEQIGASEANLVNYVVPVVATLFGWLLLGEPITENTILGFLVIVAGFILLKWATLKRGVVAARRPSRSLPGGSSSETVVVSGNVYYRR</sequence>
<evidence type="ECO:0000313" key="7">
    <source>
        <dbReference type="EMBL" id="SIQ95706.1"/>
    </source>
</evidence>
<evidence type="ECO:0000313" key="8">
    <source>
        <dbReference type="Proteomes" id="UP000186914"/>
    </source>
</evidence>
<feature type="transmembrane region" description="Helical" evidence="5">
    <location>
        <begin position="157"/>
        <end position="177"/>
    </location>
</feature>
<reference evidence="8" key="1">
    <citation type="submission" date="2017-01" db="EMBL/GenBank/DDBJ databases">
        <authorList>
            <person name="Varghese N."/>
            <person name="Submissions S."/>
        </authorList>
    </citation>
    <scope>NUCLEOTIDE SEQUENCE [LARGE SCALE GENOMIC DNA]</scope>
    <source>
        <strain evidence="8">CGMCC 1.7737</strain>
    </source>
</reference>
<dbReference type="Pfam" id="PF00892">
    <property type="entry name" value="EamA"/>
    <property type="match status" value="2"/>
</dbReference>
<dbReference type="PANTHER" id="PTHR32322:SF2">
    <property type="entry name" value="EAMA DOMAIN-CONTAINING PROTEIN"/>
    <property type="match status" value="1"/>
</dbReference>
<feature type="transmembrane region" description="Helical" evidence="5">
    <location>
        <begin position="41"/>
        <end position="59"/>
    </location>
</feature>
<evidence type="ECO:0000259" key="6">
    <source>
        <dbReference type="Pfam" id="PF00892"/>
    </source>
</evidence>
<dbReference type="PANTHER" id="PTHR32322">
    <property type="entry name" value="INNER MEMBRANE TRANSPORTER"/>
    <property type="match status" value="1"/>
</dbReference>
<keyword evidence="8" id="KW-1185">Reference proteome</keyword>
<evidence type="ECO:0000256" key="3">
    <source>
        <dbReference type="ARBA" id="ARBA00022989"/>
    </source>
</evidence>
<dbReference type="SUPFAM" id="SSF103481">
    <property type="entry name" value="Multidrug resistance efflux transporter EmrE"/>
    <property type="match status" value="2"/>
</dbReference>
<comment type="subcellular location">
    <subcellularLocation>
        <location evidence="1">Membrane</location>
        <topology evidence="1">Multi-pass membrane protein</topology>
    </subcellularLocation>
</comment>
<keyword evidence="4 5" id="KW-0472">Membrane</keyword>
<feature type="transmembrane region" description="Helical" evidence="5">
    <location>
        <begin position="131"/>
        <end position="151"/>
    </location>
</feature>
<feature type="transmembrane region" description="Helical" evidence="5">
    <location>
        <begin position="219"/>
        <end position="240"/>
    </location>
</feature>
<accession>A0A1N6X091</accession>
<gene>
    <name evidence="7" type="ORF">SAMN05421858_0935</name>
</gene>
<keyword evidence="3 5" id="KW-1133">Transmembrane helix</keyword>
<name>A0A1N6X091_9EURY</name>
<dbReference type="AlphaFoldDB" id="A0A1N6X091"/>
<organism evidence="7 8">
    <name type="scientific">Haladaptatus litoreus</name>
    <dbReference type="NCBI Taxonomy" id="553468"/>
    <lineage>
        <taxon>Archaea</taxon>
        <taxon>Methanobacteriati</taxon>
        <taxon>Methanobacteriota</taxon>
        <taxon>Stenosarchaea group</taxon>
        <taxon>Halobacteria</taxon>
        <taxon>Halobacteriales</taxon>
        <taxon>Haladaptataceae</taxon>
        <taxon>Haladaptatus</taxon>
    </lineage>
</organism>
<dbReference type="InterPro" id="IPR050638">
    <property type="entry name" value="AA-Vitamin_Transporters"/>
</dbReference>
<feature type="domain" description="EamA" evidence="6">
    <location>
        <begin position="158"/>
        <end position="291"/>
    </location>
</feature>
<feature type="transmembrane region" description="Helical" evidence="5">
    <location>
        <begin position="105"/>
        <end position="124"/>
    </location>
</feature>